<gene>
    <name evidence="3" type="ORF">C7I55_18895</name>
</gene>
<evidence type="ECO:0000256" key="2">
    <source>
        <dbReference type="SAM" id="SignalP"/>
    </source>
</evidence>
<sequence length="309" mass="32263">MPVKRLFVAALLLAAAPAGAHNLWIKPSAATVSGEDGWVSFDAAASTDVFVADHQPLRVEQIKAFTPDGSEARIENGITGRYRSTFDLHLTKPGTWRVAVENAGLQGSYKLGGEDYRVGGRPPGGPGGMRPAGAPGAAAANARGPAGGPTGAAPPQRPGMTGKFVPGGPDFVLPAGATDVKLTQSASRNEVFVTLGEPTEIKPTGKGLEMVPLTHPADLVADAPGRFRFLVEGKPAANLEVRLIPDGKRYRNDQGEIVAKTNAAGEVSVPWPSAGLYWLNATYQDGTSSIANASGRRFNYVTTLEVMTP</sequence>
<evidence type="ECO:0000313" key="4">
    <source>
        <dbReference type="Proteomes" id="UP000241167"/>
    </source>
</evidence>
<dbReference type="InterPro" id="IPR019613">
    <property type="entry name" value="DUF4198"/>
</dbReference>
<dbReference type="AlphaFoldDB" id="A0A2P7QKI5"/>
<protein>
    <submittedName>
        <fullName evidence="3">DUF4198 domain-containing protein</fullName>
    </submittedName>
</protein>
<dbReference type="EMBL" id="PXYI01000006">
    <property type="protein sequence ID" value="PSJ38497.1"/>
    <property type="molecule type" value="Genomic_DNA"/>
</dbReference>
<keyword evidence="4" id="KW-1185">Reference proteome</keyword>
<dbReference type="Proteomes" id="UP000241167">
    <property type="component" value="Unassembled WGS sequence"/>
</dbReference>
<dbReference type="OrthoDB" id="5943at2"/>
<organism evidence="3 4">
    <name type="scientific">Allosphingosinicella deserti</name>
    <dbReference type="NCBI Taxonomy" id="2116704"/>
    <lineage>
        <taxon>Bacteria</taxon>
        <taxon>Pseudomonadati</taxon>
        <taxon>Pseudomonadota</taxon>
        <taxon>Alphaproteobacteria</taxon>
        <taxon>Sphingomonadales</taxon>
        <taxon>Sphingomonadaceae</taxon>
        <taxon>Allosphingosinicella</taxon>
    </lineage>
</organism>
<evidence type="ECO:0000256" key="1">
    <source>
        <dbReference type="SAM" id="MobiDB-lite"/>
    </source>
</evidence>
<accession>A0A2P7QKI5</accession>
<name>A0A2P7QKI5_9SPHN</name>
<keyword evidence="2" id="KW-0732">Signal</keyword>
<feature type="region of interest" description="Disordered" evidence="1">
    <location>
        <begin position="120"/>
        <end position="159"/>
    </location>
</feature>
<evidence type="ECO:0000313" key="3">
    <source>
        <dbReference type="EMBL" id="PSJ38497.1"/>
    </source>
</evidence>
<feature type="chain" id="PRO_5015105637" evidence="2">
    <location>
        <begin position="21"/>
        <end position="309"/>
    </location>
</feature>
<reference evidence="3 4" key="1">
    <citation type="submission" date="2018-03" db="EMBL/GenBank/DDBJ databases">
        <title>The draft genome of Sphingosinicella sp. GL-C-18.</title>
        <authorList>
            <person name="Liu L."/>
            <person name="Li L."/>
            <person name="Liang L."/>
            <person name="Zhang X."/>
            <person name="Wang T."/>
        </authorList>
    </citation>
    <scope>NUCLEOTIDE SEQUENCE [LARGE SCALE GENOMIC DNA]</scope>
    <source>
        <strain evidence="3 4">GL-C-18</strain>
    </source>
</reference>
<comment type="caution">
    <text evidence="3">The sequence shown here is derived from an EMBL/GenBank/DDBJ whole genome shotgun (WGS) entry which is preliminary data.</text>
</comment>
<feature type="compositionally biased region" description="Low complexity" evidence="1">
    <location>
        <begin position="129"/>
        <end position="144"/>
    </location>
</feature>
<proteinExistence type="predicted"/>
<dbReference type="Pfam" id="PF10670">
    <property type="entry name" value="DUF4198"/>
    <property type="match status" value="1"/>
</dbReference>
<feature type="signal peptide" evidence="2">
    <location>
        <begin position="1"/>
        <end position="20"/>
    </location>
</feature>